<dbReference type="PANTHER" id="PTHR13489:SF0">
    <property type="entry name" value="MINI-CHROMOSOME MAINTENANCE COMPLEX-BINDING PROTEIN"/>
    <property type="match status" value="1"/>
</dbReference>
<dbReference type="Proteomes" id="UP001201163">
    <property type="component" value="Unassembled WGS sequence"/>
</dbReference>
<comment type="subcellular location">
    <subcellularLocation>
        <location evidence="1">Nucleus</location>
    </subcellularLocation>
</comment>
<evidence type="ECO:0000313" key="3">
    <source>
        <dbReference type="EMBL" id="KAH8998562.1"/>
    </source>
</evidence>
<dbReference type="GO" id="GO:0006261">
    <property type="term" value="P:DNA-templated DNA replication"/>
    <property type="evidence" value="ECO:0007669"/>
    <property type="project" value="TreeGrafter"/>
</dbReference>
<dbReference type="GO" id="GO:0005634">
    <property type="term" value="C:nucleus"/>
    <property type="evidence" value="ECO:0007669"/>
    <property type="project" value="UniProtKB-SubCell"/>
</dbReference>
<dbReference type="GO" id="GO:0003682">
    <property type="term" value="F:chromatin binding"/>
    <property type="evidence" value="ECO:0007669"/>
    <property type="project" value="TreeGrafter"/>
</dbReference>
<gene>
    <name evidence="3" type="ORF">EDB92DRAFT_2082058</name>
</gene>
<dbReference type="EMBL" id="JAKELL010000005">
    <property type="protein sequence ID" value="KAH8998562.1"/>
    <property type="molecule type" value="Genomic_DNA"/>
</dbReference>
<dbReference type="Pfam" id="PF09739">
    <property type="entry name" value="MCM_bind"/>
    <property type="match status" value="2"/>
</dbReference>
<dbReference type="PANTHER" id="PTHR13489">
    <property type="entry name" value="MINI-CHROMOSOME MAINTENANCE COMPLEX-BINDING PROTEIN"/>
    <property type="match status" value="1"/>
</dbReference>
<sequence length="521" mass="58203">MVSSLLSEALSSPTDVLLSFYDAYDHGALDDFPKAVAKHFSDIFRTEEAFSEIPPLIPSRSYNDRALVRFRALVQDTSLSPEIYLSRLRDGKCGGWGMTETPQGDGDDSDFDFNHLRDSSVLWAVSVPGETEWYQSASDGHPLARADQHVESLRAHKYPIPGGTHYGVQIKMYINSGNDIPKTTDVLNFVGILSNEPQVLHAESDESIIVPTLHVLFVREHHLNIFEASPEPFQHHVREELLSWIADEALGGDRDAAEWVLLTYVARVQSRTRSLNPPSLTLSHFPSPTSSLPPLPALCHLLSLILPLHVTLSLSLDMLNSVPFAPESVNEDLHSGYLQLAQGTAVLMTESGIQEGKLIERGVLNVRTIQQVIDTQTLAYKFPFSEFSFPTDINFVILAEGTKSALFQTDVTFPLNSPSTSDLYKLNSDIKLPSIDKLEAFRRLILSAKAGNIEVTEAISEHIQEDFVRQRKTDDAMSPEDLKRTITLARLICLTMYDSSVTVDGWERAKELNRRRMARFA</sequence>
<evidence type="ECO:0000256" key="1">
    <source>
        <dbReference type="ARBA" id="ARBA00004123"/>
    </source>
</evidence>
<comment type="caution">
    <text evidence="3">The sequence shown here is derived from an EMBL/GenBank/DDBJ whole genome shotgun (WGS) entry which is preliminary data.</text>
</comment>
<evidence type="ECO:0000256" key="2">
    <source>
        <dbReference type="ARBA" id="ARBA00023242"/>
    </source>
</evidence>
<keyword evidence="4" id="KW-1185">Reference proteome</keyword>
<dbReference type="InterPro" id="IPR019140">
    <property type="entry name" value="MCM_complex-bd"/>
</dbReference>
<reference evidence="3" key="1">
    <citation type="submission" date="2022-01" db="EMBL/GenBank/DDBJ databases">
        <title>Comparative genomics reveals a dynamic genome evolution in the ectomycorrhizal milk-cap (Lactarius) mushrooms.</title>
        <authorList>
            <consortium name="DOE Joint Genome Institute"/>
            <person name="Lebreton A."/>
            <person name="Tang N."/>
            <person name="Kuo A."/>
            <person name="LaButti K."/>
            <person name="Drula E."/>
            <person name="Barry K."/>
            <person name="Clum A."/>
            <person name="Lipzen A."/>
            <person name="Mousain D."/>
            <person name="Ng V."/>
            <person name="Wang R."/>
            <person name="Wang X."/>
            <person name="Dai Y."/>
            <person name="Henrissat B."/>
            <person name="Grigoriev I.V."/>
            <person name="Guerin-Laguette A."/>
            <person name="Yu F."/>
            <person name="Martin F.M."/>
        </authorList>
    </citation>
    <scope>NUCLEOTIDE SEQUENCE</scope>
    <source>
        <strain evidence="3">QP</strain>
    </source>
</reference>
<keyword evidence="2" id="KW-0539">Nucleus</keyword>
<dbReference type="AlphaFoldDB" id="A0AAD4LS66"/>
<accession>A0AAD4LS66</accession>
<protein>
    <submittedName>
        <fullName evidence="3">Mini-chromosome maintenance replisome factor-domain-containing protein</fullName>
    </submittedName>
</protein>
<name>A0AAD4LS66_9AGAM</name>
<evidence type="ECO:0000313" key="4">
    <source>
        <dbReference type="Proteomes" id="UP001201163"/>
    </source>
</evidence>
<proteinExistence type="predicted"/>
<organism evidence="3 4">
    <name type="scientific">Lactarius akahatsu</name>
    <dbReference type="NCBI Taxonomy" id="416441"/>
    <lineage>
        <taxon>Eukaryota</taxon>
        <taxon>Fungi</taxon>
        <taxon>Dikarya</taxon>
        <taxon>Basidiomycota</taxon>
        <taxon>Agaricomycotina</taxon>
        <taxon>Agaricomycetes</taxon>
        <taxon>Russulales</taxon>
        <taxon>Russulaceae</taxon>
        <taxon>Lactarius</taxon>
    </lineage>
</organism>